<dbReference type="Pfam" id="PF09341">
    <property type="entry name" value="Pcc1"/>
    <property type="match status" value="1"/>
</dbReference>
<reference evidence="3" key="1">
    <citation type="submission" date="2019-03" db="UniProtKB">
        <authorList>
            <consortium name="Ensembl"/>
        </authorList>
    </citation>
    <scope>IDENTIFICATION</scope>
</reference>
<sequence>MQATDQGAGSVAGGAEGQGVPGDPGGPDGPRGHESPGEGNEGEVSTDKIGIGWCLNRISTSSLTVPFPSPMEAEVARCWEVAGDHVSSGGAVMETGRSMKLSGCCCVKSRWRAEDPRLLRISIISFLDQLSLVMRTMWRFGPPVSR</sequence>
<organism evidence="3">
    <name type="scientific">Ursus maritimus</name>
    <name type="common">Polar bear</name>
    <name type="synonym">Thalarctos maritimus</name>
    <dbReference type="NCBI Taxonomy" id="29073"/>
    <lineage>
        <taxon>Eukaryota</taxon>
        <taxon>Metazoa</taxon>
        <taxon>Chordata</taxon>
        <taxon>Craniata</taxon>
        <taxon>Vertebrata</taxon>
        <taxon>Euteleostomi</taxon>
        <taxon>Mammalia</taxon>
        <taxon>Eutheria</taxon>
        <taxon>Laurasiatheria</taxon>
        <taxon>Carnivora</taxon>
        <taxon>Caniformia</taxon>
        <taxon>Ursidae</taxon>
        <taxon>Ursus</taxon>
    </lineage>
</organism>
<evidence type="ECO:0000256" key="1">
    <source>
        <dbReference type="ARBA" id="ARBA00007073"/>
    </source>
</evidence>
<proteinExistence type="inferred from homology"/>
<dbReference type="PANTHER" id="PTHR31283:SF5">
    <property type="entry name" value="EKC_KEOPS COMPLEX SUBUNIT LAGE3"/>
    <property type="match status" value="1"/>
</dbReference>
<evidence type="ECO:0000256" key="2">
    <source>
        <dbReference type="SAM" id="MobiDB-lite"/>
    </source>
</evidence>
<dbReference type="GeneTree" id="ENSGT01030000238159"/>
<feature type="region of interest" description="Disordered" evidence="2">
    <location>
        <begin position="1"/>
        <end position="46"/>
    </location>
</feature>
<evidence type="ECO:0000313" key="3">
    <source>
        <dbReference type="Ensembl" id="ENSUMAP00000026472"/>
    </source>
</evidence>
<dbReference type="PANTHER" id="PTHR31283">
    <property type="entry name" value="EKC/KEOPS COMPLEX SUBUNIT PCC1 FAMILY MEMBER"/>
    <property type="match status" value="1"/>
</dbReference>
<dbReference type="GO" id="GO:0000408">
    <property type="term" value="C:EKC/KEOPS complex"/>
    <property type="evidence" value="ECO:0007669"/>
    <property type="project" value="TreeGrafter"/>
</dbReference>
<dbReference type="Gene3D" id="3.30.310.50">
    <property type="entry name" value="Alpha-D-phosphohexomutase, C-terminal domain"/>
    <property type="match status" value="1"/>
</dbReference>
<protein>
    <submittedName>
        <fullName evidence="3">Uncharacterized protein</fullName>
    </submittedName>
</protein>
<dbReference type="InterPro" id="IPR015419">
    <property type="entry name" value="CTAG/Pcc1"/>
</dbReference>
<dbReference type="OMA" id="ARCWEVA"/>
<dbReference type="Ensembl" id="ENSUMAT00000031338.1">
    <property type="protein sequence ID" value="ENSUMAP00000026472.1"/>
    <property type="gene ID" value="ENSUMAG00000019262.1"/>
</dbReference>
<dbReference type="GO" id="GO:0070525">
    <property type="term" value="P:tRNA threonylcarbamoyladenosine metabolic process"/>
    <property type="evidence" value="ECO:0007669"/>
    <property type="project" value="TreeGrafter"/>
</dbReference>
<accession>A0A452UZA4</accession>
<dbReference type="AlphaFoldDB" id="A0A452UZA4"/>
<comment type="similarity">
    <text evidence="1">Belongs to the CTAG/PCC1 family.</text>
</comment>
<feature type="compositionally biased region" description="Gly residues" evidence="2">
    <location>
        <begin position="10"/>
        <end position="29"/>
    </location>
</feature>
<name>A0A452UZA4_URSMA</name>